<keyword evidence="3" id="KW-1185">Reference proteome</keyword>
<feature type="region of interest" description="Disordered" evidence="1">
    <location>
        <begin position="35"/>
        <end position="60"/>
    </location>
</feature>
<name>A0A2T2NDF8_CORCC</name>
<sequence length="184" mass="20766">MPIPPELSASFINHTQQTLPDHPSGFIALTHKAPKNHHSTTSYTHRVSHCPPLRPPLIPKQPHITLSRKEESSTQPIIIHYSPRHPSSPRTTHNPEDRHSSTRPTKPTDKKTRQGERKKKRTARTVANPSIRLKRFLLANFYPSPFQSHIPNAKASNKCPLQSSPLIKKPAMSKKKGLLSKAYT</sequence>
<feature type="region of interest" description="Disordered" evidence="1">
    <location>
        <begin position="80"/>
        <end position="128"/>
    </location>
</feature>
<feature type="region of interest" description="Disordered" evidence="1">
    <location>
        <begin position="151"/>
        <end position="184"/>
    </location>
</feature>
<feature type="compositionally biased region" description="Basic and acidic residues" evidence="1">
    <location>
        <begin position="93"/>
        <end position="115"/>
    </location>
</feature>
<accession>A0A2T2NDF8</accession>
<dbReference type="AlphaFoldDB" id="A0A2T2NDF8"/>
<protein>
    <submittedName>
        <fullName evidence="2">Uncharacterized protein</fullName>
    </submittedName>
</protein>
<proteinExistence type="predicted"/>
<evidence type="ECO:0000313" key="3">
    <source>
        <dbReference type="Proteomes" id="UP000240883"/>
    </source>
</evidence>
<dbReference type="EMBL" id="KZ678140">
    <property type="protein sequence ID" value="PSN63474.1"/>
    <property type="molecule type" value="Genomic_DNA"/>
</dbReference>
<organism evidence="2 3">
    <name type="scientific">Corynespora cassiicola Philippines</name>
    <dbReference type="NCBI Taxonomy" id="1448308"/>
    <lineage>
        <taxon>Eukaryota</taxon>
        <taxon>Fungi</taxon>
        <taxon>Dikarya</taxon>
        <taxon>Ascomycota</taxon>
        <taxon>Pezizomycotina</taxon>
        <taxon>Dothideomycetes</taxon>
        <taxon>Pleosporomycetidae</taxon>
        <taxon>Pleosporales</taxon>
        <taxon>Corynesporascaceae</taxon>
        <taxon>Corynespora</taxon>
    </lineage>
</organism>
<evidence type="ECO:0000256" key="1">
    <source>
        <dbReference type="SAM" id="MobiDB-lite"/>
    </source>
</evidence>
<reference evidence="2 3" key="1">
    <citation type="journal article" date="2018" name="Front. Microbiol.">
        <title>Genome-Wide Analysis of Corynespora cassiicola Leaf Fall Disease Putative Effectors.</title>
        <authorList>
            <person name="Lopez D."/>
            <person name="Ribeiro S."/>
            <person name="Label P."/>
            <person name="Fumanal B."/>
            <person name="Venisse J.S."/>
            <person name="Kohler A."/>
            <person name="de Oliveira R.R."/>
            <person name="Labutti K."/>
            <person name="Lipzen A."/>
            <person name="Lail K."/>
            <person name="Bauer D."/>
            <person name="Ohm R.A."/>
            <person name="Barry K.W."/>
            <person name="Spatafora J."/>
            <person name="Grigoriev I.V."/>
            <person name="Martin F.M."/>
            <person name="Pujade-Renaud V."/>
        </authorList>
    </citation>
    <scope>NUCLEOTIDE SEQUENCE [LARGE SCALE GENOMIC DNA]</scope>
    <source>
        <strain evidence="2 3">Philippines</strain>
    </source>
</reference>
<evidence type="ECO:0000313" key="2">
    <source>
        <dbReference type="EMBL" id="PSN63474.1"/>
    </source>
</evidence>
<gene>
    <name evidence="2" type="ORF">BS50DRAFT_114121</name>
</gene>
<dbReference type="Proteomes" id="UP000240883">
    <property type="component" value="Unassembled WGS sequence"/>
</dbReference>